<feature type="region of interest" description="Disordered" evidence="1">
    <location>
        <begin position="1"/>
        <end position="37"/>
    </location>
</feature>
<evidence type="ECO:0000256" key="1">
    <source>
        <dbReference type="SAM" id="MobiDB-lite"/>
    </source>
</evidence>
<dbReference type="Gene3D" id="3.30.420.10">
    <property type="entry name" value="Ribonuclease H-like superfamily/Ribonuclease H"/>
    <property type="match status" value="1"/>
</dbReference>
<sequence>MSAPPQHSTRRPRGPKGSQAHKAREQGLADDHHEKLVQEAVEGIQRGEYSSSRDAAEKLGIPGAYTTIWRRLKGRALPRKKAFVKYQLLNPQQEEVLKKWVQFLALSGRPLCKRTIAPKIQDLCGKVPSRRYVYRWLRRHPDLTLGRAIGLDTKRARCFNYQTVQHHFNLLQREINEKDIPIQNIYNFDEIGIQLGGGRTISGELHFFDTHGKAPRYKVNSDSLELVTILESVCADGSAPIGPAIVLPGVKMHEEWFTDDDREYLVCTTDNGWTDDEVCKNWFTKCFIPHAQAHSDTSKPILLLYDGHSSHSTHDIIEAALANNIILFCLPPHTTHRLQPCDVGAFSPLKRAWSSRCNIVFEETHQPLGLKDVVREYFCARDASFKTDTIKSAWTKSGIGVDETTGRPVCNPGLFTYTDFAPSMLSSTQLHVPDGFPADQLGNTIKNEIQDDSASSSEGGEDDDGSDSDSDFDDSRLDPGLPRASAPPGSPLSRSASSSSQASLWSNFSMPPGPLRTTYLDPASSDLDASESDDDTDSESALRKWKRKMQQYKDQRDQARMDRNTAAAHAVLAARELKGVTAQLNAKKQARSRRTIHITSRIVTNEEGRAEAQRQKTAREEKARKENENKEKRKDEEAAVRLRRLQVGRDGMVFASTLSSQKVPGLCDIAWSLSLPETGTKDELITRIKSYFELHPHLRTTPRFIALFEGKRGLKRLAAGELENPPPASRPRLLDRTNMTNL</sequence>
<feature type="region of interest" description="Disordered" evidence="1">
    <location>
        <begin position="585"/>
        <end position="637"/>
    </location>
</feature>
<feature type="region of interest" description="Disordered" evidence="1">
    <location>
        <begin position="718"/>
        <end position="742"/>
    </location>
</feature>
<protein>
    <recommendedName>
        <fullName evidence="2">DDE-1 domain-containing protein</fullName>
    </recommendedName>
</protein>
<dbReference type="GO" id="GO:0003677">
    <property type="term" value="F:DNA binding"/>
    <property type="evidence" value="ECO:0007669"/>
    <property type="project" value="TreeGrafter"/>
</dbReference>
<dbReference type="PANTHER" id="PTHR19303:SF74">
    <property type="entry name" value="POGO TRANSPOSABLE ELEMENT WITH KRAB DOMAIN"/>
    <property type="match status" value="1"/>
</dbReference>
<dbReference type="AlphaFoldDB" id="A0A4S4LW60"/>
<feature type="domain" description="DDE-1" evidence="2">
    <location>
        <begin position="229"/>
        <end position="394"/>
    </location>
</feature>
<dbReference type="InterPro" id="IPR004875">
    <property type="entry name" value="DDE_SF_endonuclease_dom"/>
</dbReference>
<dbReference type="GO" id="GO:0005634">
    <property type="term" value="C:nucleus"/>
    <property type="evidence" value="ECO:0007669"/>
    <property type="project" value="TreeGrafter"/>
</dbReference>
<feature type="region of interest" description="Disordered" evidence="1">
    <location>
        <begin position="516"/>
        <end position="563"/>
    </location>
</feature>
<name>A0A4S4LW60_9APHY</name>
<feature type="region of interest" description="Disordered" evidence="1">
    <location>
        <begin position="450"/>
        <end position="498"/>
    </location>
</feature>
<feature type="compositionally biased region" description="Low complexity" evidence="1">
    <location>
        <begin position="479"/>
        <end position="498"/>
    </location>
</feature>
<keyword evidence="4" id="KW-1185">Reference proteome</keyword>
<dbReference type="Proteomes" id="UP000308730">
    <property type="component" value="Unassembled WGS sequence"/>
</dbReference>
<dbReference type="Pfam" id="PF03184">
    <property type="entry name" value="DDE_1"/>
    <property type="match status" value="1"/>
</dbReference>
<accession>A0A4S4LW60</accession>
<dbReference type="PANTHER" id="PTHR19303">
    <property type="entry name" value="TRANSPOSON"/>
    <property type="match status" value="1"/>
</dbReference>
<feature type="compositionally biased region" description="Basic and acidic residues" evidence="1">
    <location>
        <begin position="22"/>
        <end position="37"/>
    </location>
</feature>
<dbReference type="InterPro" id="IPR036397">
    <property type="entry name" value="RNaseH_sf"/>
</dbReference>
<dbReference type="InterPro" id="IPR050863">
    <property type="entry name" value="CenT-Element_Derived"/>
</dbReference>
<dbReference type="EMBL" id="SGPM01000920">
    <property type="protein sequence ID" value="THH14570.1"/>
    <property type="molecule type" value="Genomic_DNA"/>
</dbReference>
<dbReference type="OrthoDB" id="2740399at2759"/>
<proteinExistence type="predicted"/>
<evidence type="ECO:0000259" key="2">
    <source>
        <dbReference type="Pfam" id="PF03184"/>
    </source>
</evidence>
<organism evidence="3 4">
    <name type="scientific">Antrodiella citrinella</name>
    <dbReference type="NCBI Taxonomy" id="2447956"/>
    <lineage>
        <taxon>Eukaryota</taxon>
        <taxon>Fungi</taxon>
        <taxon>Dikarya</taxon>
        <taxon>Basidiomycota</taxon>
        <taxon>Agaricomycotina</taxon>
        <taxon>Agaricomycetes</taxon>
        <taxon>Polyporales</taxon>
        <taxon>Steccherinaceae</taxon>
        <taxon>Antrodiella</taxon>
    </lineage>
</organism>
<evidence type="ECO:0000313" key="4">
    <source>
        <dbReference type="Proteomes" id="UP000308730"/>
    </source>
</evidence>
<feature type="compositionally biased region" description="Basic and acidic residues" evidence="1">
    <location>
        <begin position="604"/>
        <end position="637"/>
    </location>
</feature>
<feature type="compositionally biased region" description="Basic and acidic residues" evidence="1">
    <location>
        <begin position="551"/>
        <end position="563"/>
    </location>
</feature>
<feature type="compositionally biased region" description="Acidic residues" evidence="1">
    <location>
        <begin position="528"/>
        <end position="538"/>
    </location>
</feature>
<evidence type="ECO:0000313" key="3">
    <source>
        <dbReference type="EMBL" id="THH14570.1"/>
    </source>
</evidence>
<gene>
    <name evidence="3" type="ORF">EUX98_g9594</name>
</gene>
<feature type="compositionally biased region" description="Acidic residues" evidence="1">
    <location>
        <begin position="459"/>
        <end position="472"/>
    </location>
</feature>
<reference evidence="3 4" key="1">
    <citation type="submission" date="2019-02" db="EMBL/GenBank/DDBJ databases">
        <title>Genome sequencing of the rare red list fungi Antrodiella citrinella (Flaviporus citrinellus).</title>
        <authorList>
            <person name="Buettner E."/>
            <person name="Kellner H."/>
        </authorList>
    </citation>
    <scope>NUCLEOTIDE SEQUENCE [LARGE SCALE GENOMIC DNA]</scope>
    <source>
        <strain evidence="3 4">DSM 108506</strain>
    </source>
</reference>
<comment type="caution">
    <text evidence="3">The sequence shown here is derived from an EMBL/GenBank/DDBJ whole genome shotgun (WGS) entry which is preliminary data.</text>
</comment>